<dbReference type="InterPro" id="IPR036782">
    <property type="entry name" value="NE0471-like_N"/>
</dbReference>
<sequence length="93" mass="10770">MNRFLKVVRVVPTEEYTVYVYFEDGKIVCYDAKPLLGKEVFAALREITFFKKSCTIMNDTLAWDVSGMRDNSECIDIDPDTLYELDAIVEKMV</sequence>
<comment type="caution">
    <text evidence="1">The sequence shown here is derived from an EMBL/GenBank/DDBJ whole genome shotgun (WGS) entry which is preliminary data.</text>
</comment>
<evidence type="ECO:0000313" key="1">
    <source>
        <dbReference type="EMBL" id="RRK34496.1"/>
    </source>
</evidence>
<name>A0A3R8JTE6_9FIRM</name>
<dbReference type="AlphaFoldDB" id="A0A3R8JTE6"/>
<organism evidence="1 2">
    <name type="scientific">Schaedlerella arabinosiphila</name>
    <dbReference type="NCBI Taxonomy" id="2044587"/>
    <lineage>
        <taxon>Bacteria</taxon>
        <taxon>Bacillati</taxon>
        <taxon>Bacillota</taxon>
        <taxon>Clostridia</taxon>
        <taxon>Lachnospirales</taxon>
        <taxon>Lachnospiraceae</taxon>
        <taxon>Schaedlerella</taxon>
    </lineage>
</organism>
<accession>A0A3R8JTE6</accession>
<reference evidence="1" key="1">
    <citation type="submission" date="2018-10" db="EMBL/GenBank/DDBJ databases">
        <title>Schaedlerella arabinophila gen. nov. sp. nov., isolated from the mouse intestinal tract and comparative analysis with the genome of the closely related altered Schaedler flora strain ASF502.</title>
        <authorList>
            <person name="Miyake S."/>
            <person name="Soh M."/>
            <person name="Seedorf H."/>
        </authorList>
    </citation>
    <scope>NUCLEOTIDE SEQUENCE [LARGE SCALE GENOMIC DNA]</scope>
    <source>
        <strain evidence="1">DSM 106076</strain>
    </source>
</reference>
<dbReference type="Proteomes" id="UP000274920">
    <property type="component" value="Unassembled WGS sequence"/>
</dbReference>
<gene>
    <name evidence="1" type="ORF">EBB54_26525</name>
</gene>
<dbReference type="EMBL" id="RHJS01000002">
    <property type="protein sequence ID" value="RRK34496.1"/>
    <property type="molecule type" value="Genomic_DNA"/>
</dbReference>
<dbReference type="SUPFAM" id="SSF143880">
    <property type="entry name" value="NE0471 N-terminal domain-like"/>
    <property type="match status" value="1"/>
</dbReference>
<proteinExistence type="predicted"/>
<evidence type="ECO:0000313" key="2">
    <source>
        <dbReference type="Proteomes" id="UP000274920"/>
    </source>
</evidence>
<dbReference type="Pfam" id="PF10387">
    <property type="entry name" value="DUF2442"/>
    <property type="match status" value="1"/>
</dbReference>
<dbReference type="Gene3D" id="3.30.2020.10">
    <property type="entry name" value="NE0471-like N-terminal domain"/>
    <property type="match status" value="1"/>
</dbReference>
<dbReference type="RefSeq" id="WP_125131058.1">
    <property type="nucleotide sequence ID" value="NZ_RHJS01000002.1"/>
</dbReference>
<protein>
    <submittedName>
        <fullName evidence="1">DUF2442 domain-containing protein</fullName>
    </submittedName>
</protein>
<dbReference type="InterPro" id="IPR018841">
    <property type="entry name" value="DUF2442"/>
</dbReference>
<keyword evidence="2" id="KW-1185">Reference proteome</keyword>